<dbReference type="CDD" id="cd00761">
    <property type="entry name" value="Glyco_tranf_GTA_type"/>
    <property type="match status" value="1"/>
</dbReference>
<keyword evidence="3" id="KW-1185">Reference proteome</keyword>
<evidence type="ECO:0000313" key="3">
    <source>
        <dbReference type="Proteomes" id="UP000285517"/>
    </source>
</evidence>
<evidence type="ECO:0000259" key="1">
    <source>
        <dbReference type="Pfam" id="PF00535"/>
    </source>
</evidence>
<organism evidence="2 3">
    <name type="scientific">Aequorivita ciconiae</name>
    <dbReference type="NCBI Taxonomy" id="2494375"/>
    <lineage>
        <taxon>Bacteria</taxon>
        <taxon>Pseudomonadati</taxon>
        <taxon>Bacteroidota</taxon>
        <taxon>Flavobacteriia</taxon>
        <taxon>Flavobacteriales</taxon>
        <taxon>Flavobacteriaceae</taxon>
        <taxon>Aequorivita</taxon>
    </lineage>
</organism>
<gene>
    <name evidence="2" type="ORF">EI546_10815</name>
</gene>
<protein>
    <submittedName>
        <fullName evidence="2">Glycosyltransferase family 2 protein</fullName>
    </submittedName>
</protein>
<reference evidence="2 3" key="1">
    <citation type="submission" date="2019-01" db="EMBL/GenBank/DDBJ databases">
        <title>Complete genome sequencing of Aequorivita sp. H23M31.</title>
        <authorList>
            <person name="Bae J.-W."/>
        </authorList>
    </citation>
    <scope>NUCLEOTIDE SEQUENCE [LARGE SCALE GENOMIC DNA]</scope>
    <source>
        <strain evidence="2 3">H23M31</strain>
    </source>
</reference>
<dbReference type="InterPro" id="IPR029044">
    <property type="entry name" value="Nucleotide-diphossugar_trans"/>
</dbReference>
<name>A0A410G7J7_9FLAO</name>
<dbReference type="KEGG" id="aev:EI546_10815"/>
<dbReference type="EMBL" id="CP034951">
    <property type="protein sequence ID" value="QAA83233.1"/>
    <property type="molecule type" value="Genomic_DNA"/>
</dbReference>
<accession>A0A410G7J7</accession>
<feature type="domain" description="Glycosyltransferase 2-like" evidence="1">
    <location>
        <begin position="7"/>
        <end position="157"/>
    </location>
</feature>
<dbReference type="GO" id="GO:0016758">
    <property type="term" value="F:hexosyltransferase activity"/>
    <property type="evidence" value="ECO:0007669"/>
    <property type="project" value="UniProtKB-ARBA"/>
</dbReference>
<dbReference type="PANTHER" id="PTHR22916:SF3">
    <property type="entry name" value="UDP-GLCNAC:BETAGAL BETA-1,3-N-ACETYLGLUCOSAMINYLTRANSFERASE-LIKE PROTEIN 1"/>
    <property type="match status" value="1"/>
</dbReference>
<dbReference type="Proteomes" id="UP000285517">
    <property type="component" value="Chromosome"/>
</dbReference>
<dbReference type="SUPFAM" id="SSF53448">
    <property type="entry name" value="Nucleotide-diphospho-sugar transferases"/>
    <property type="match status" value="1"/>
</dbReference>
<dbReference type="OrthoDB" id="9815829at2"/>
<dbReference type="Pfam" id="PF00535">
    <property type="entry name" value="Glycos_transf_2"/>
    <property type="match status" value="1"/>
</dbReference>
<dbReference type="Gene3D" id="3.90.550.10">
    <property type="entry name" value="Spore Coat Polysaccharide Biosynthesis Protein SpsA, Chain A"/>
    <property type="match status" value="1"/>
</dbReference>
<dbReference type="RefSeq" id="WP_128251595.1">
    <property type="nucleotide sequence ID" value="NZ_CP034951.1"/>
</dbReference>
<keyword evidence="2" id="KW-0808">Transferase</keyword>
<dbReference type="InterPro" id="IPR001173">
    <property type="entry name" value="Glyco_trans_2-like"/>
</dbReference>
<proteinExistence type="predicted"/>
<dbReference type="AlphaFoldDB" id="A0A410G7J7"/>
<evidence type="ECO:0000313" key="2">
    <source>
        <dbReference type="EMBL" id="QAA83233.1"/>
    </source>
</evidence>
<dbReference type="PANTHER" id="PTHR22916">
    <property type="entry name" value="GLYCOSYLTRANSFERASE"/>
    <property type="match status" value="1"/>
</dbReference>
<sequence length="257" mass="29683">MEIPLVSIVTPVYNSEKFLEAALTSVQNQTYSNWELILIDDGSTDSSESIAREFYLEDSRIIFEKLPLNKGAAIARNRAIDLAKGDFIAFLDSDDFWAPDKLEIQLGFMQKKKCDVSFSNYLLIDEDGNSLKRRIVAMPVLTYKTQLRNNYIGNLTGMYCSRTLGKVYSPLLRKRQDWGLWLEAIKKSGKPALGIQVDLAYYRKRKNSVSTNKFGLLKYNFLFYKCYLSQSTPKAIYSMGQFLREYFLVRPKYIKNL</sequence>